<sequence length="221" mass="25290">MSSYWGHSSGEGKDRKHSFRGQSSRRRADRRASLPCPVRTPSADDRERHGLRRVSQLDAMHLNRLHAAAMAPAPVHVKGREEKEVRPHPRARRVASDENSRKSIIIPASGITTIPELTESFERRLRFRNQKVVSLIMWLQGDADNVCLLCHEDKRTGTVHELPCSHRVHKEAGKKVEQVRPRSCSSAATCERGKSGDETRKSTEQEDYHVPRRQLSLRRQR</sequence>
<dbReference type="AlphaFoldDB" id="A0A8M1KGX5"/>
<dbReference type="Proteomes" id="UP000515152">
    <property type="component" value="Unplaced"/>
</dbReference>
<dbReference type="PANTHER" id="PTHR35667:SF1">
    <property type="entry name" value="LEUKEMIA NUP98 FUSION PARTNER 1"/>
    <property type="match status" value="1"/>
</dbReference>
<feature type="compositionally biased region" description="Basic residues" evidence="1">
    <location>
        <begin position="15"/>
        <end position="29"/>
    </location>
</feature>
<feature type="region of interest" description="Disordered" evidence="1">
    <location>
        <begin position="1"/>
        <end position="50"/>
    </location>
</feature>
<feature type="compositionally biased region" description="Basic and acidic residues" evidence="1">
    <location>
        <begin position="191"/>
        <end position="210"/>
    </location>
</feature>
<proteinExistence type="predicted"/>
<accession>A0A8M1KGX5</accession>
<feature type="compositionally biased region" description="Basic residues" evidence="1">
    <location>
        <begin position="211"/>
        <end position="221"/>
    </location>
</feature>
<evidence type="ECO:0000313" key="2">
    <source>
        <dbReference type="Proteomes" id="UP000515152"/>
    </source>
</evidence>
<evidence type="ECO:0000313" key="3">
    <source>
        <dbReference type="RefSeq" id="XP_042561780.1"/>
    </source>
</evidence>
<feature type="region of interest" description="Disordered" evidence="1">
    <location>
        <begin position="79"/>
        <end position="100"/>
    </location>
</feature>
<dbReference type="GeneID" id="122130969"/>
<gene>
    <name evidence="3" type="primary">lnp1</name>
</gene>
<dbReference type="Pfam" id="PF15419">
    <property type="entry name" value="LNP1"/>
    <property type="match status" value="1"/>
</dbReference>
<feature type="region of interest" description="Disordered" evidence="1">
    <location>
        <begin position="173"/>
        <end position="221"/>
    </location>
</feature>
<protein>
    <submittedName>
        <fullName evidence="3">Leukemia NUP98 fusion partner 1 isoform X1</fullName>
    </submittedName>
</protein>
<reference evidence="3" key="1">
    <citation type="submission" date="2025-08" db="UniProtKB">
        <authorList>
            <consortium name="RefSeq"/>
        </authorList>
    </citation>
    <scope>IDENTIFICATION</scope>
</reference>
<name>A0A8M1KGX5_CLUHA</name>
<dbReference type="CTD" id="348801"/>
<dbReference type="KEGG" id="char:122130969"/>
<dbReference type="OrthoDB" id="8062037at2759"/>
<dbReference type="PANTHER" id="PTHR35667">
    <property type="entry name" value="LEUKEMIA NUP98 FUSION PARTNER 1"/>
    <property type="match status" value="1"/>
</dbReference>
<organism evidence="2 3">
    <name type="scientific">Clupea harengus</name>
    <name type="common">Atlantic herring</name>
    <dbReference type="NCBI Taxonomy" id="7950"/>
    <lineage>
        <taxon>Eukaryota</taxon>
        <taxon>Metazoa</taxon>
        <taxon>Chordata</taxon>
        <taxon>Craniata</taxon>
        <taxon>Vertebrata</taxon>
        <taxon>Euteleostomi</taxon>
        <taxon>Actinopterygii</taxon>
        <taxon>Neopterygii</taxon>
        <taxon>Teleostei</taxon>
        <taxon>Clupei</taxon>
        <taxon>Clupeiformes</taxon>
        <taxon>Clupeoidei</taxon>
        <taxon>Clupeidae</taxon>
        <taxon>Clupea</taxon>
    </lineage>
</organism>
<evidence type="ECO:0000256" key="1">
    <source>
        <dbReference type="SAM" id="MobiDB-lite"/>
    </source>
</evidence>
<keyword evidence="2" id="KW-1185">Reference proteome</keyword>
<dbReference type="RefSeq" id="XP_042561780.1">
    <property type="nucleotide sequence ID" value="XM_042705846.1"/>
</dbReference>
<dbReference type="InterPro" id="IPR029280">
    <property type="entry name" value="LNP1"/>
</dbReference>